<feature type="domain" description="Solute-binding protein family 5" evidence="2">
    <location>
        <begin position="73"/>
        <end position="440"/>
    </location>
</feature>
<dbReference type="STRING" id="1429043.X474_26820"/>
<dbReference type="PIRSF" id="PIRSF002741">
    <property type="entry name" value="MppA"/>
    <property type="match status" value="1"/>
</dbReference>
<organism evidence="3 4">
    <name type="scientific">Dethiosulfatarculus sandiegensis</name>
    <dbReference type="NCBI Taxonomy" id="1429043"/>
    <lineage>
        <taxon>Bacteria</taxon>
        <taxon>Pseudomonadati</taxon>
        <taxon>Thermodesulfobacteriota</taxon>
        <taxon>Desulfarculia</taxon>
        <taxon>Desulfarculales</taxon>
        <taxon>Desulfarculaceae</taxon>
        <taxon>Dethiosulfatarculus</taxon>
    </lineage>
</organism>
<dbReference type="GO" id="GO:1904680">
    <property type="term" value="F:peptide transmembrane transporter activity"/>
    <property type="evidence" value="ECO:0007669"/>
    <property type="project" value="TreeGrafter"/>
</dbReference>
<evidence type="ECO:0000256" key="1">
    <source>
        <dbReference type="SAM" id="SignalP"/>
    </source>
</evidence>
<feature type="chain" id="PRO_5002255794" evidence="1">
    <location>
        <begin position="23"/>
        <end position="533"/>
    </location>
</feature>
<evidence type="ECO:0000313" key="4">
    <source>
        <dbReference type="Proteomes" id="UP000032233"/>
    </source>
</evidence>
<reference evidence="3 4" key="1">
    <citation type="submission" date="2013-11" db="EMBL/GenBank/DDBJ databases">
        <title>Metagenomic analysis of a methanogenic consortium involved in long chain n-alkane degradation.</title>
        <authorList>
            <person name="Davidova I.A."/>
            <person name="Callaghan A.V."/>
            <person name="Wawrik B."/>
            <person name="Pruitt S."/>
            <person name="Marks C."/>
            <person name="Duncan K.E."/>
            <person name="Suflita J.M."/>
        </authorList>
    </citation>
    <scope>NUCLEOTIDE SEQUENCE [LARGE SCALE GENOMIC DNA]</scope>
    <source>
        <strain evidence="3 4">SPR</strain>
    </source>
</reference>
<gene>
    <name evidence="3" type="ORF">X474_26820</name>
</gene>
<dbReference type="EMBL" id="AZAC01000078">
    <property type="protein sequence ID" value="KIX10866.1"/>
    <property type="molecule type" value="Genomic_DNA"/>
</dbReference>
<dbReference type="GO" id="GO:0043190">
    <property type="term" value="C:ATP-binding cassette (ABC) transporter complex"/>
    <property type="evidence" value="ECO:0007669"/>
    <property type="project" value="InterPro"/>
</dbReference>
<comment type="caution">
    <text evidence="3">The sequence shown here is derived from an EMBL/GenBank/DDBJ whole genome shotgun (WGS) entry which is preliminary data.</text>
</comment>
<dbReference type="Pfam" id="PF00496">
    <property type="entry name" value="SBP_bac_5"/>
    <property type="match status" value="1"/>
</dbReference>
<keyword evidence="1" id="KW-0732">Signal</keyword>
<dbReference type="InterPro" id="IPR039424">
    <property type="entry name" value="SBP_5"/>
</dbReference>
<dbReference type="SUPFAM" id="SSF53850">
    <property type="entry name" value="Periplasmic binding protein-like II"/>
    <property type="match status" value="1"/>
</dbReference>
<evidence type="ECO:0000259" key="2">
    <source>
        <dbReference type="Pfam" id="PF00496"/>
    </source>
</evidence>
<dbReference type="Proteomes" id="UP000032233">
    <property type="component" value="Unassembled WGS sequence"/>
</dbReference>
<dbReference type="GO" id="GO:0030288">
    <property type="term" value="C:outer membrane-bounded periplasmic space"/>
    <property type="evidence" value="ECO:0007669"/>
    <property type="project" value="UniProtKB-ARBA"/>
</dbReference>
<accession>A0A0D2J583</accession>
<dbReference type="PATRIC" id="fig|1429043.3.peg.5682"/>
<dbReference type="CDD" id="cd00995">
    <property type="entry name" value="PBP2_NikA_DppA_OppA_like"/>
    <property type="match status" value="1"/>
</dbReference>
<keyword evidence="4" id="KW-1185">Reference proteome</keyword>
<dbReference type="GO" id="GO:0015833">
    <property type="term" value="P:peptide transport"/>
    <property type="evidence" value="ECO:0007669"/>
    <property type="project" value="TreeGrafter"/>
</dbReference>
<proteinExistence type="predicted"/>
<dbReference type="RefSeq" id="WP_044352651.1">
    <property type="nucleotide sequence ID" value="NZ_AZAC01000078.1"/>
</dbReference>
<evidence type="ECO:0000313" key="3">
    <source>
        <dbReference type="EMBL" id="KIX10866.1"/>
    </source>
</evidence>
<feature type="signal peptide" evidence="1">
    <location>
        <begin position="1"/>
        <end position="22"/>
    </location>
</feature>
<dbReference type="PANTHER" id="PTHR30290:SF83">
    <property type="entry name" value="ABC TRANSPORTER SUBSTRATE-BINDING PROTEIN"/>
    <property type="match status" value="1"/>
</dbReference>
<dbReference type="InterPro" id="IPR030678">
    <property type="entry name" value="Peptide/Ni-bd"/>
</dbReference>
<dbReference type="OrthoDB" id="9772924at2"/>
<dbReference type="AlphaFoldDB" id="A0A0D2J583"/>
<protein>
    <submittedName>
        <fullName evidence="3">ABC transporter substrate-binding protein</fullName>
    </submittedName>
</protein>
<sequence length="533" mass="60266">MRKTLLLGLVLLLALTAVPAMAARSGGTIYFVAPYGGDVFSLDPHNSHRTQDSIISLNIHKCLYEWSPEKNMPVLALAESVKISPDGKVYTFKLRPNIKFHNGRQLTVDDVIWSYNRIMSLKPASNGSRFVRPILGAKEVEDGKAKTIKGLKKIDDLTLEVTLTEPVDLKYYLFWVNTCILPKEEVEKRGKSFMTNPVGCGPFKFVKWVKGSKLVVKKFDDFYLEGRPYLDKVVYNIMPESASRDLAFKAKKLDATIVGAVNYPQYLADPVYGKNLLEVAEMFTRHIGFNQSFKPFQNKKVRQAINYAIPADLIVKKLLKGKAYPARGYLPISSPAFDPKGKKYEFDLKKAKQLMKEAGYEKGFTVEQCVGTANKSWGTGIYEAAMPYLKKIGITLKIQQMEGAAMAERLRRGEYQMYIWSVGSGPDPLESLHRFHSNNAQAGGNFIAYNNPEFDKLLDKAAHTFDQKARIDLLKKADAVFVEDAPMWFFNYNKAVLASQPWVHNLSKVAVEMMYQDMTNVWVDDKSPRANEK</sequence>
<name>A0A0D2J583_9BACT</name>
<dbReference type="Gene3D" id="3.10.105.10">
    <property type="entry name" value="Dipeptide-binding Protein, Domain 3"/>
    <property type="match status" value="1"/>
</dbReference>
<dbReference type="PANTHER" id="PTHR30290">
    <property type="entry name" value="PERIPLASMIC BINDING COMPONENT OF ABC TRANSPORTER"/>
    <property type="match status" value="1"/>
</dbReference>
<dbReference type="InParanoid" id="A0A0D2J583"/>
<dbReference type="InterPro" id="IPR000914">
    <property type="entry name" value="SBP_5_dom"/>
</dbReference>
<dbReference type="Gene3D" id="3.40.190.10">
    <property type="entry name" value="Periplasmic binding protein-like II"/>
    <property type="match status" value="1"/>
</dbReference>
<dbReference type="Gene3D" id="3.90.76.10">
    <property type="entry name" value="Dipeptide-binding Protein, Domain 1"/>
    <property type="match status" value="1"/>
</dbReference>